<keyword evidence="2" id="KW-1185">Reference proteome</keyword>
<dbReference type="RefSeq" id="WP_036689940.1">
    <property type="nucleotide sequence ID" value="NZ_JNVM01000030.1"/>
</dbReference>
<keyword evidence="1" id="KW-0946">Virion</keyword>
<accession>A0A081NWW4</accession>
<proteinExistence type="predicted"/>
<comment type="caution">
    <text evidence="1">The sequence shown here is derived from an EMBL/GenBank/DDBJ whole genome shotgun (WGS) entry which is preliminary data.</text>
</comment>
<dbReference type="Proteomes" id="UP000028123">
    <property type="component" value="Unassembled WGS sequence"/>
</dbReference>
<dbReference type="AlphaFoldDB" id="A0A081NWW4"/>
<reference evidence="1 2" key="1">
    <citation type="submission" date="2014-06" db="EMBL/GenBank/DDBJ databases">
        <title>Draft genome sequence of Paenibacillus sp. MSt1.</title>
        <authorList>
            <person name="Aw Y.K."/>
            <person name="Ong K.S."/>
            <person name="Gan H.M."/>
            <person name="Lee S.M."/>
        </authorList>
    </citation>
    <scope>NUCLEOTIDE SEQUENCE [LARGE SCALE GENOMIC DNA]</scope>
    <source>
        <strain evidence="1 2">MSt1</strain>
    </source>
</reference>
<keyword evidence="1" id="KW-0167">Capsid protein</keyword>
<evidence type="ECO:0000313" key="2">
    <source>
        <dbReference type="Proteomes" id="UP000028123"/>
    </source>
</evidence>
<organism evidence="1 2">
    <name type="scientific">Paenibacillus tyrfis</name>
    <dbReference type="NCBI Taxonomy" id="1501230"/>
    <lineage>
        <taxon>Bacteria</taxon>
        <taxon>Bacillati</taxon>
        <taxon>Bacillota</taxon>
        <taxon>Bacilli</taxon>
        <taxon>Bacillales</taxon>
        <taxon>Paenibacillaceae</taxon>
        <taxon>Paenibacillus</taxon>
    </lineage>
</organism>
<dbReference type="InterPro" id="IPR014867">
    <property type="entry name" value="Spore_coat_CotH_CotH2/3/7"/>
</dbReference>
<dbReference type="OrthoDB" id="3235126at2"/>
<dbReference type="PANTHER" id="PTHR40050:SF1">
    <property type="entry name" value="INNER SPORE COAT PROTEIN H"/>
    <property type="match status" value="1"/>
</dbReference>
<sequence>MFAELPVRHLVIGEQQLKQLQKNVWSNRFVQGSMVSEGTKKEIKIRYRGGHTRDYPKRSYEVVRGGKTYHYNAEYDDPSLIRNALSFRFFEWIGVPCSQTRHCLLRLNGQNLGVYLEIEGVDHYFFRRRGISVQSLFYAVNDDANFSMYPNDTSRKKSSLFSGYKQMIGSSDDRSKFTLFIRKLNTLGSDSSKALLSYLQLRLDIDNYLRWLAGAVLTGNYDGFDQNYAIYRHRKSQKYRIIPWDYEGTWGRNCFGKPCGSDLVRVTGYNRLTRTLLKFPAVRSKYKKLLAAMLNDTFTVRKIIPVAHTMHSAIRPHVVQDSARKWSVSEFEGEVWMIRRYIEERRRLVADALRDL</sequence>
<dbReference type="PANTHER" id="PTHR40050">
    <property type="entry name" value="INNER SPORE COAT PROTEIN H"/>
    <property type="match status" value="1"/>
</dbReference>
<dbReference type="Pfam" id="PF08757">
    <property type="entry name" value="CotH"/>
    <property type="match status" value="1"/>
</dbReference>
<protein>
    <submittedName>
        <fullName evidence="1">Spore coat protein CotH</fullName>
    </submittedName>
</protein>
<gene>
    <name evidence="1" type="ORF">ET33_20305</name>
</gene>
<dbReference type="eggNOG" id="COG5337">
    <property type="taxonomic scope" value="Bacteria"/>
</dbReference>
<evidence type="ECO:0000313" key="1">
    <source>
        <dbReference type="EMBL" id="KEQ22937.1"/>
    </source>
</evidence>
<dbReference type="EMBL" id="JNVM01000030">
    <property type="protein sequence ID" value="KEQ22937.1"/>
    <property type="molecule type" value="Genomic_DNA"/>
</dbReference>
<name>A0A081NWW4_9BACL</name>